<proteinExistence type="predicted"/>
<dbReference type="RefSeq" id="WP_163487162.1">
    <property type="nucleotide sequence ID" value="NZ_CP048739.1"/>
</dbReference>
<sequence length="45" mass="4906">MVDILVSGCSEEEAKNLRVAKAAEGYTSWREMMLDLAGVESDGDE</sequence>
<accession>A0A6C0UIR1</accession>
<protein>
    <submittedName>
        <fullName evidence="1">Uncharacterized protein</fullName>
    </submittedName>
</protein>
<dbReference type="AlphaFoldDB" id="A0A6C0UIR1"/>
<dbReference type="GeneID" id="44080620"/>
<evidence type="ECO:0000313" key="2">
    <source>
        <dbReference type="Proteomes" id="UP000465846"/>
    </source>
</evidence>
<gene>
    <name evidence="1" type="ORF">G3I44_14425</name>
</gene>
<dbReference type="EMBL" id="CP048739">
    <property type="protein sequence ID" value="QIB75382.1"/>
    <property type="molecule type" value="Genomic_DNA"/>
</dbReference>
<organism evidence="1 2">
    <name type="scientific">Halogeometricum borinquense</name>
    <dbReference type="NCBI Taxonomy" id="60847"/>
    <lineage>
        <taxon>Archaea</taxon>
        <taxon>Methanobacteriati</taxon>
        <taxon>Methanobacteriota</taxon>
        <taxon>Stenosarchaea group</taxon>
        <taxon>Halobacteria</taxon>
        <taxon>Halobacteriales</taxon>
        <taxon>Haloferacaceae</taxon>
        <taxon>Halogeometricum</taxon>
    </lineage>
</organism>
<evidence type="ECO:0000313" key="1">
    <source>
        <dbReference type="EMBL" id="QIB75382.1"/>
    </source>
</evidence>
<reference evidence="1 2" key="1">
    <citation type="submission" date="2020-02" db="EMBL/GenBank/DDBJ databases">
        <title>Whole genome sequence of Halogeometricum borinquense strain wsp4.</title>
        <authorList>
            <person name="Verma D.K."/>
            <person name="Gopal K."/>
            <person name="Prasad E.S."/>
        </authorList>
    </citation>
    <scope>NUCLEOTIDE SEQUENCE [LARGE SCALE GENOMIC DNA]</scope>
    <source>
        <strain evidence="2">wsp4</strain>
    </source>
</reference>
<name>A0A6C0UIR1_9EURY</name>
<dbReference type="Proteomes" id="UP000465846">
    <property type="component" value="Chromosome"/>
</dbReference>